<dbReference type="PANTHER" id="PTHR10584">
    <property type="entry name" value="SUGAR KINASE"/>
    <property type="match status" value="1"/>
</dbReference>
<dbReference type="EMBL" id="CP005074">
    <property type="protein sequence ID" value="AGR41342.1"/>
    <property type="molecule type" value="Genomic_DNA"/>
</dbReference>
<accession>S5M013</accession>
<keyword evidence="7" id="KW-1185">Reference proteome</keyword>
<reference evidence="6 7" key="1">
    <citation type="journal article" date="2013" name="Genome Biol. Evol.">
        <title>Comparison of metabolic capacities and inference of gene content evolution in mosquito-associated Spiroplasma diminutum and S. taiwanense.</title>
        <authorList>
            <person name="Lo W.S."/>
            <person name="Ku C."/>
            <person name="Chen L.L."/>
            <person name="Chang T.H."/>
            <person name="Kuo C.H."/>
        </authorList>
    </citation>
    <scope>NUCLEOTIDE SEQUENCE [LARGE SCALE GENOMIC DNA]</scope>
    <source>
        <strain evidence="6">CT-1</strain>
    </source>
</reference>
<dbReference type="InterPro" id="IPR011611">
    <property type="entry name" value="PfkB_dom"/>
</dbReference>
<evidence type="ECO:0000256" key="1">
    <source>
        <dbReference type="ARBA" id="ARBA00010688"/>
    </source>
</evidence>
<dbReference type="Gene3D" id="3.40.1190.20">
    <property type="match status" value="1"/>
</dbReference>
<dbReference type="PATRIC" id="fig|1276220.3.peg.745"/>
<gene>
    <name evidence="6" type="ORF">STAIW_v1c07300</name>
</gene>
<dbReference type="SUPFAM" id="SSF53613">
    <property type="entry name" value="Ribokinase-like"/>
    <property type="match status" value="1"/>
</dbReference>
<dbReference type="PANTHER" id="PTHR10584:SF166">
    <property type="entry name" value="RIBOKINASE"/>
    <property type="match status" value="1"/>
</dbReference>
<dbReference type="AlphaFoldDB" id="S5M013"/>
<keyword evidence="3 4" id="KW-0418">Kinase</keyword>
<dbReference type="InterPro" id="IPR002173">
    <property type="entry name" value="Carboh/pur_kinase_PfkB_CS"/>
</dbReference>
<dbReference type="RefSeq" id="WP_020834481.1">
    <property type="nucleotide sequence ID" value="NC_021846.1"/>
</dbReference>
<evidence type="ECO:0000313" key="7">
    <source>
        <dbReference type="Proteomes" id="UP000014984"/>
    </source>
</evidence>
<dbReference type="InterPro" id="IPR029056">
    <property type="entry name" value="Ribokinase-like"/>
</dbReference>
<dbReference type="KEGG" id="stai:STAIW_v1c07300"/>
<evidence type="ECO:0000256" key="4">
    <source>
        <dbReference type="RuleBase" id="RU003704"/>
    </source>
</evidence>
<proteinExistence type="inferred from homology"/>
<evidence type="ECO:0000313" key="6">
    <source>
        <dbReference type="EMBL" id="AGR41342.1"/>
    </source>
</evidence>
<dbReference type="PROSITE" id="PS00584">
    <property type="entry name" value="PFKB_KINASES_2"/>
    <property type="match status" value="1"/>
</dbReference>
<sequence length="302" mass="34704">MKTLVIGSAIVDIIIEVENLPKRKGDVISKNSLFVVGGCAYNVANILKLLDMQYTLFAPIGTGFFSKIIEKQLIEDEHKIVIKNDTMDNGYCIAFVEPDGERTFVTYSGLEQNFYQDWFNNINIEDYSNIYFEGYKMQNLDALKLIDYLLKLKDKKFYFAPGPVFNQIDKKILKKIMLLKPIIHLNEQEILEYTNETELTYSIKKLYLENKNLIIVTLGENGSISYDGKEFIKVEANKVKKIKDTSGAGDGHIGAFMFYFWKTNNIKEALKFANLISSQIVQIRGTKLNNINFLKELGENYE</sequence>
<protein>
    <recommendedName>
        <fullName evidence="5">Carbohydrate kinase PfkB domain-containing protein</fullName>
    </recommendedName>
</protein>
<dbReference type="Pfam" id="PF00294">
    <property type="entry name" value="PfkB"/>
    <property type="match status" value="1"/>
</dbReference>
<comment type="similarity">
    <text evidence="1 4">Belongs to the carbohydrate kinase PfkB family.</text>
</comment>
<dbReference type="STRING" id="1276220.STAIW_v1c07300"/>
<dbReference type="Proteomes" id="UP000014984">
    <property type="component" value="Chromosome"/>
</dbReference>
<name>S5M013_9MOLU</name>
<organism evidence="6 7">
    <name type="scientific">Spiroplasma taiwanense CT-1</name>
    <dbReference type="NCBI Taxonomy" id="1276220"/>
    <lineage>
        <taxon>Bacteria</taxon>
        <taxon>Bacillati</taxon>
        <taxon>Mycoplasmatota</taxon>
        <taxon>Mollicutes</taxon>
        <taxon>Entomoplasmatales</taxon>
        <taxon>Spiroplasmataceae</taxon>
        <taxon>Spiroplasma</taxon>
    </lineage>
</organism>
<dbReference type="GO" id="GO:0005829">
    <property type="term" value="C:cytosol"/>
    <property type="evidence" value="ECO:0007669"/>
    <property type="project" value="TreeGrafter"/>
</dbReference>
<evidence type="ECO:0000256" key="3">
    <source>
        <dbReference type="ARBA" id="ARBA00022777"/>
    </source>
</evidence>
<dbReference type="HOGENOM" id="CLU_027634_7_1_14"/>
<keyword evidence="2 4" id="KW-0808">Transferase</keyword>
<evidence type="ECO:0000256" key="2">
    <source>
        <dbReference type="ARBA" id="ARBA00022679"/>
    </source>
</evidence>
<dbReference type="OrthoDB" id="9775849at2"/>
<dbReference type="PRINTS" id="PR00990">
    <property type="entry name" value="RIBOKINASE"/>
</dbReference>
<dbReference type="GO" id="GO:0016301">
    <property type="term" value="F:kinase activity"/>
    <property type="evidence" value="ECO:0007669"/>
    <property type="project" value="UniProtKB-KW"/>
</dbReference>
<feature type="domain" description="Carbohydrate kinase PfkB" evidence="5">
    <location>
        <begin position="4"/>
        <end position="288"/>
    </location>
</feature>
<dbReference type="GO" id="GO:0006796">
    <property type="term" value="P:phosphate-containing compound metabolic process"/>
    <property type="evidence" value="ECO:0007669"/>
    <property type="project" value="UniProtKB-ARBA"/>
</dbReference>
<evidence type="ECO:0000259" key="5">
    <source>
        <dbReference type="Pfam" id="PF00294"/>
    </source>
</evidence>
<dbReference type="eggNOG" id="COG0524">
    <property type="taxonomic scope" value="Bacteria"/>
</dbReference>
<dbReference type="InterPro" id="IPR002139">
    <property type="entry name" value="Ribo/fructo_kinase"/>
</dbReference>